<dbReference type="RefSeq" id="XP_007880858.1">
    <property type="nucleotide sequence ID" value="XM_007882667.1"/>
</dbReference>
<dbReference type="SUPFAM" id="SSF50685">
    <property type="entry name" value="Barwin-like endoglucanases"/>
    <property type="match status" value="1"/>
</dbReference>
<accession>A0A061H489</accession>
<evidence type="ECO:0000313" key="4">
    <source>
        <dbReference type="EMBL" id="EPQ27214.1"/>
    </source>
</evidence>
<feature type="region of interest" description="Disordered" evidence="2">
    <location>
        <begin position="107"/>
        <end position="337"/>
    </location>
</feature>
<feature type="compositionally biased region" description="Gly residues" evidence="2">
    <location>
        <begin position="289"/>
        <end position="319"/>
    </location>
</feature>
<dbReference type="GeneID" id="19319235"/>
<feature type="compositionally biased region" description="Low complexity" evidence="2">
    <location>
        <begin position="239"/>
        <end position="288"/>
    </location>
</feature>
<feature type="region of interest" description="Disordered" evidence="2">
    <location>
        <begin position="53"/>
        <end position="74"/>
    </location>
</feature>
<feature type="chain" id="PRO_5001599714" description="RlpA-like protein double-psi beta-barrel domain-containing protein" evidence="3">
    <location>
        <begin position="22"/>
        <end position="444"/>
    </location>
</feature>
<dbReference type="PANTHER" id="PTHR31836:SF29">
    <property type="entry name" value="RLPA-LIKE PROTEIN DOUBLE-PSI BETA-BARREL DOMAIN-CONTAINING PROTEIN"/>
    <property type="match status" value="1"/>
</dbReference>
<dbReference type="EMBL" id="KE361640">
    <property type="protein sequence ID" value="EPQ27214.1"/>
    <property type="molecule type" value="Genomic_DNA"/>
</dbReference>
<gene>
    <name evidence="4" type="ORF">PFL1_05137</name>
</gene>
<evidence type="ECO:0000256" key="3">
    <source>
        <dbReference type="SAM" id="SignalP"/>
    </source>
</evidence>
<reference evidence="4 5" key="1">
    <citation type="journal article" date="2013" name="Plant Cell">
        <title>The transition from a phytopathogenic smut ancestor to an anamorphic biocontrol agent deciphered by comparative whole-genome analysis.</title>
        <authorList>
            <person name="Lefebvre F."/>
            <person name="Joly D.L."/>
            <person name="Labbe C."/>
            <person name="Teichmann B."/>
            <person name="Linning R."/>
            <person name="Belzile F."/>
            <person name="Bakkeren G."/>
            <person name="Belanger R.R."/>
        </authorList>
    </citation>
    <scope>NUCLEOTIDE SEQUENCE [LARGE SCALE GENOMIC DNA]</scope>
    <source>
        <strain evidence="4 5">PF-1</strain>
    </source>
</reference>
<dbReference type="eggNOG" id="ENOG502S2E4">
    <property type="taxonomic scope" value="Eukaryota"/>
</dbReference>
<dbReference type="PANTHER" id="PTHR31836">
    <property type="match status" value="1"/>
</dbReference>
<proteinExistence type="predicted"/>
<protein>
    <recommendedName>
        <fullName evidence="6">RlpA-like protein double-psi beta-barrel domain-containing protein</fullName>
    </recommendedName>
</protein>
<dbReference type="OrthoDB" id="623670at2759"/>
<name>A0A061H489_9BASI</name>
<sequence length="444" mass="45600">MKLLLVGLLGLALSSSSLVAASSGIGHGRLARRGGSPLSTKHSALLHKRALQRQRRDGDADPQQQLAEMQKQLQAQIDTQSNSINDQQKLNDYQHYVESLVGTGGPWLAAQNPTSQGGNKVGGSGLTDKATAAGTTSTTDGGDAASKEDCEDAKDAGQTAPAAQSEPDLTGGKEPIDKRNRPKHRHHREKKVAEATRARTAQAAAHKHKDHQGKPAGGSSQGKDAQGGTGNDGNGKNGNGSNHDGSGDDGSNGVRSTTTWSSDSESASSWSSSSHHETVSSSSSSTSGKGNGSGSSGGSGTQGSGSGGSGASSGDGGDAGAHSDNPNIPSDVRPLVGQTMTGRGTFYSAGLGACGKTNSDQDMIVAVSKDVFERFNPSDGNPNHNHLCGLRIKITYKGKSAFATIEDECPTCPTTSLDMTKTLFEHFADPDQGVLNGMQWTILG</sequence>
<feature type="compositionally biased region" description="Low complexity" evidence="2">
    <location>
        <begin position="130"/>
        <end position="144"/>
    </location>
</feature>
<keyword evidence="1 3" id="KW-0732">Signal</keyword>
<dbReference type="InterPro" id="IPR051477">
    <property type="entry name" value="Expansin_CellWall"/>
</dbReference>
<dbReference type="AlphaFoldDB" id="A0A061H489"/>
<feature type="compositionally biased region" description="Basic residues" evidence="2">
    <location>
        <begin position="180"/>
        <end position="190"/>
    </location>
</feature>
<feature type="signal peptide" evidence="3">
    <location>
        <begin position="1"/>
        <end position="21"/>
    </location>
</feature>
<feature type="compositionally biased region" description="Low complexity" evidence="2">
    <location>
        <begin position="63"/>
        <end position="74"/>
    </location>
</feature>
<evidence type="ECO:0008006" key="6">
    <source>
        <dbReference type="Google" id="ProtNLM"/>
    </source>
</evidence>
<evidence type="ECO:0000313" key="5">
    <source>
        <dbReference type="Proteomes" id="UP000053664"/>
    </source>
</evidence>
<dbReference type="CDD" id="cd22191">
    <property type="entry name" value="DPBB_RlpA_EXP_N-like"/>
    <property type="match status" value="1"/>
</dbReference>
<feature type="compositionally biased region" description="Gly residues" evidence="2">
    <location>
        <begin position="215"/>
        <end position="238"/>
    </location>
</feature>
<dbReference type="HOGENOM" id="CLU_616960_0_0_1"/>
<dbReference type="Gene3D" id="2.40.40.10">
    <property type="entry name" value="RlpA-like domain"/>
    <property type="match status" value="1"/>
</dbReference>
<dbReference type="KEGG" id="pfp:PFL1_05137"/>
<dbReference type="Proteomes" id="UP000053664">
    <property type="component" value="Unassembled WGS sequence"/>
</dbReference>
<dbReference type="InterPro" id="IPR036908">
    <property type="entry name" value="RlpA-like_sf"/>
</dbReference>
<organism evidence="4 5">
    <name type="scientific">Pseudozyma flocculosa PF-1</name>
    <dbReference type="NCBI Taxonomy" id="1277687"/>
    <lineage>
        <taxon>Eukaryota</taxon>
        <taxon>Fungi</taxon>
        <taxon>Dikarya</taxon>
        <taxon>Basidiomycota</taxon>
        <taxon>Ustilaginomycotina</taxon>
        <taxon>Ustilaginomycetes</taxon>
        <taxon>Ustilaginales</taxon>
        <taxon>Ustilaginaceae</taxon>
        <taxon>Pseudozyma</taxon>
    </lineage>
</organism>
<evidence type="ECO:0000256" key="1">
    <source>
        <dbReference type="ARBA" id="ARBA00022729"/>
    </source>
</evidence>
<evidence type="ECO:0000256" key="2">
    <source>
        <dbReference type="SAM" id="MobiDB-lite"/>
    </source>
</evidence>